<evidence type="ECO:0000256" key="3">
    <source>
        <dbReference type="ARBA" id="ARBA00022801"/>
    </source>
</evidence>
<accession>A0ABX8B9G0</accession>
<evidence type="ECO:0000313" key="8">
    <source>
        <dbReference type="EMBL" id="QUW02309.1"/>
    </source>
</evidence>
<keyword evidence="3 5" id="KW-0378">Hydrolase</keyword>
<evidence type="ECO:0000256" key="5">
    <source>
        <dbReference type="PROSITE-ProRule" id="PRU01240"/>
    </source>
</evidence>
<evidence type="ECO:0000256" key="1">
    <source>
        <dbReference type="ARBA" id="ARBA00011073"/>
    </source>
</evidence>
<dbReference type="InterPro" id="IPR000209">
    <property type="entry name" value="Peptidase_S8/S53_dom"/>
</dbReference>
<organism evidence="8 9">
    <name type="scientific">Chloracidobacterium validum</name>
    <dbReference type="NCBI Taxonomy" id="2821543"/>
    <lineage>
        <taxon>Bacteria</taxon>
        <taxon>Pseudomonadati</taxon>
        <taxon>Acidobacteriota</taxon>
        <taxon>Terriglobia</taxon>
        <taxon>Terriglobales</taxon>
        <taxon>Acidobacteriaceae</taxon>
        <taxon>Chloracidobacterium</taxon>
    </lineage>
</organism>
<dbReference type="Gene3D" id="2.60.120.260">
    <property type="entry name" value="Galactose-binding domain-like"/>
    <property type="match status" value="1"/>
</dbReference>
<dbReference type="InterPro" id="IPR034058">
    <property type="entry name" value="TagA/B/C/D_pept_dom"/>
</dbReference>
<keyword evidence="4 5" id="KW-0720">Serine protease</keyword>
<feature type="region of interest" description="Disordered" evidence="6">
    <location>
        <begin position="1283"/>
        <end position="1307"/>
    </location>
</feature>
<dbReference type="PROSITE" id="PS51892">
    <property type="entry name" value="SUBTILASE"/>
    <property type="match status" value="1"/>
</dbReference>
<comment type="similarity">
    <text evidence="1 5">Belongs to the peptidase S8 family.</text>
</comment>
<name>A0ABX8B9G0_9BACT</name>
<gene>
    <name evidence="8" type="ORF">J8C06_08050</name>
</gene>
<feature type="active site" description="Charge relay system" evidence="5">
    <location>
        <position position="366"/>
    </location>
</feature>
<evidence type="ECO:0000256" key="6">
    <source>
        <dbReference type="SAM" id="MobiDB-lite"/>
    </source>
</evidence>
<dbReference type="Pfam" id="PF00082">
    <property type="entry name" value="Peptidase_S8"/>
    <property type="match status" value="1"/>
</dbReference>
<protein>
    <submittedName>
        <fullName evidence="8">S8 family serine peptidase</fullName>
    </submittedName>
</protein>
<dbReference type="PANTHER" id="PTHR43399">
    <property type="entry name" value="SUBTILISIN-RELATED"/>
    <property type="match status" value="1"/>
</dbReference>
<keyword evidence="2 5" id="KW-0645">Protease</keyword>
<keyword evidence="9" id="KW-1185">Reference proteome</keyword>
<sequence>MKIPSDQNASSSGSSVRRPTKQQRIRLFATCLAFFLMASGSGLIRPAGAAGERPALPTAPTIRTRDDGAKAVATSGNVQFFRLATTSQTERARAEQLGRVIEDYGRFVVVAVETKNVEQVQQTAAQHSFDIEPIDFSIGLHGFRYDPLIEHPTAKLSQPKASKTGRSYFLVQFLAPVREQWLAELRGMGIEVVQYVPNHAYIVCADGDTALRAADHPRVRWMGAFEAAHKVSPELLWTFGLETKTRGLAKDGTYLVAVFKQDKPDAVSRLVARSGRILSREVMPDSNVFDVLRVQLSPTDIPSVAAIEGVYAVEPYVAPTPEDERNAHVTAGNYTATGISGLAAPGYNPLAQFLTNGSNVTVGVVDDGFQIPGPSGFYITTANAVAAPPRGAAPPSFQGGHGHLCASIIAGAAPFPTFLDPLNYNYGLGVAPGAHLVSVPLITSGYTGTDAVAVDDTVTTLPPNNQRATISNNSWGAGAGVDYQTREAQYDGFVRDASTGSSIDPLCIVFSAGNSGPGASTLTRPKAAKNVITVGSSVGIRPELPPFLSVPNTNIDFMSDYSSRGPTQDQRIKPEISAPGQQITGPRTTSNSVGFTAIGDGVHIYGSGTSFAAPHLSGAAAIFTGWWRGQNAGAIPSPAMIKAALVNGAVDMNAEQPGVPGSSTVTPIPNNTEGWGRVNLTNSVNTGVPTQYVDQTVPFTSLSDSYTFTGRVADGTRPLRISLVWTDAPGAIGANPALVNDLDLTVTVGGNTYRGNVFSGGVSVTGGSADRRNNLENVFLNGIPASTPLSVQVTPAALNGNGIVGMPGNNQHFALVIFNANPESLPVVSGTGATLTAESCTPPNSAPDPGEVVTFNFGLQNVGTANTGTLVAQLLPTGGVTSPSANQVYGVLTAGGGSATRPFTFTVDSSLPCGGTITATLRLNDGVSIINQDVTFTLQVGTTVTNTFGPFSNPANISIPSSGPATPYPSTITVSGVSGTVSKVTVSINGYNHTFPDDVDVLLVGPGGQQCVLMSDAGGSADVVNVNLVFDDAAASLLPDATLITSGTYRPTNYGATDNFPAPGPGSVTQATPALSVFNGVDPNGVWNLYVVDDLGGDVGNFAGGWSLTIQTQTPSCSSCSVACTPSVINSLVSVTTNTGAPFGVQGTSTCAADGYSNDFLIQATLTNLSSATLTDLSYQVVELQHAGGPAPSPVFRLTSADGATCSSGGVAGATQALTSVTLGPGQSATATFRIAMPSIRRFRFFVNVLGCASGGSDSLGGKSRLMANALPIEVNVDGVLPPQKTVANRQPGQPNAGERQRGHTRR</sequence>
<dbReference type="InterPro" id="IPR002884">
    <property type="entry name" value="P_dom"/>
</dbReference>
<feature type="active site" description="Charge relay system" evidence="5">
    <location>
        <position position="401"/>
    </location>
</feature>
<dbReference type="Gene3D" id="3.40.50.200">
    <property type="entry name" value="Peptidase S8/S53 domain"/>
    <property type="match status" value="1"/>
</dbReference>
<dbReference type="SUPFAM" id="SSF49785">
    <property type="entry name" value="Galactose-binding domain-like"/>
    <property type="match status" value="2"/>
</dbReference>
<proteinExistence type="inferred from homology"/>
<dbReference type="RefSeq" id="WP_211428199.1">
    <property type="nucleotide sequence ID" value="NZ_CP072648.1"/>
</dbReference>
<dbReference type="Proteomes" id="UP000676506">
    <property type="component" value="Chromosome 1"/>
</dbReference>
<dbReference type="PANTHER" id="PTHR43399:SF4">
    <property type="entry name" value="CELL WALL-ASSOCIATED PROTEASE"/>
    <property type="match status" value="1"/>
</dbReference>
<dbReference type="InterPro" id="IPR015500">
    <property type="entry name" value="Peptidase_S8_subtilisin-rel"/>
</dbReference>
<feature type="active site" description="Charge relay system" evidence="5">
    <location>
        <position position="610"/>
    </location>
</feature>
<feature type="region of interest" description="Disordered" evidence="6">
    <location>
        <begin position="1"/>
        <end position="21"/>
    </location>
</feature>
<dbReference type="SUPFAM" id="SSF52743">
    <property type="entry name" value="Subtilisin-like"/>
    <property type="match status" value="1"/>
</dbReference>
<dbReference type="EMBL" id="CP072648">
    <property type="protein sequence ID" value="QUW02309.1"/>
    <property type="molecule type" value="Genomic_DNA"/>
</dbReference>
<dbReference type="PROSITE" id="PS51829">
    <property type="entry name" value="P_HOMO_B"/>
    <property type="match status" value="1"/>
</dbReference>
<feature type="compositionally biased region" description="Polar residues" evidence="6">
    <location>
        <begin position="1"/>
        <end position="17"/>
    </location>
</feature>
<dbReference type="CDD" id="cd04842">
    <property type="entry name" value="Peptidases_S8_Kp43_protease"/>
    <property type="match status" value="1"/>
</dbReference>
<evidence type="ECO:0000256" key="2">
    <source>
        <dbReference type="ARBA" id="ARBA00022670"/>
    </source>
</evidence>
<dbReference type="InterPro" id="IPR051048">
    <property type="entry name" value="Peptidase_S8/S53_subtilisin"/>
</dbReference>
<evidence type="ECO:0000259" key="7">
    <source>
        <dbReference type="PROSITE" id="PS51829"/>
    </source>
</evidence>
<dbReference type="InterPro" id="IPR008979">
    <property type="entry name" value="Galactose-bd-like_sf"/>
</dbReference>
<dbReference type="PRINTS" id="PR00723">
    <property type="entry name" value="SUBTILISIN"/>
</dbReference>
<reference evidence="8 9" key="1">
    <citation type="submission" date="2021-03" db="EMBL/GenBank/DDBJ databases">
        <title>Genomic and phenotypic characterization of Chloracidobacterium isolates provides evidence for multiple species.</title>
        <authorList>
            <person name="Saini M.K."/>
            <person name="Costas A.M.G."/>
            <person name="Tank M."/>
            <person name="Bryant D.A."/>
        </authorList>
    </citation>
    <scope>NUCLEOTIDE SEQUENCE [LARGE SCALE GENOMIC DNA]</scope>
    <source>
        <strain evidence="8 9">BV2-C</strain>
    </source>
</reference>
<evidence type="ECO:0000313" key="9">
    <source>
        <dbReference type="Proteomes" id="UP000676506"/>
    </source>
</evidence>
<evidence type="ECO:0000256" key="4">
    <source>
        <dbReference type="ARBA" id="ARBA00022825"/>
    </source>
</evidence>
<dbReference type="Gene3D" id="2.60.120.380">
    <property type="match status" value="1"/>
</dbReference>
<feature type="domain" description="P/Homo B" evidence="7">
    <location>
        <begin position="943"/>
        <end position="1116"/>
    </location>
</feature>
<dbReference type="InterPro" id="IPR036852">
    <property type="entry name" value="Peptidase_S8/S53_dom_sf"/>
</dbReference>